<evidence type="ECO:0000256" key="2">
    <source>
        <dbReference type="ARBA" id="ARBA00022448"/>
    </source>
</evidence>
<organism evidence="8">
    <name type="scientific">mine drainage metagenome</name>
    <dbReference type="NCBI Taxonomy" id="410659"/>
    <lineage>
        <taxon>unclassified sequences</taxon>
        <taxon>metagenomes</taxon>
        <taxon>ecological metagenomes</taxon>
    </lineage>
</organism>
<keyword evidence="4 6" id="KW-1133">Transmembrane helix</keyword>
<feature type="transmembrane region" description="Helical" evidence="6">
    <location>
        <begin position="92"/>
        <end position="115"/>
    </location>
</feature>
<sequence length="170" mass="18145">MATFRAHRDLHELVRPSEPPHIDWLGNLLFAAGLTLVLLGITLGALGNLPGDGGLAMALVGLAVLGGFLWVEAREASPMLDLSLFRIRAFSATATATLLNALARGAFTFVLVFYLQGPPRFLNPFTAGLFLIPVSASLATFGPVSGWLSDRWGPRWFVTLGLVVTAVGFL</sequence>
<keyword evidence="3 6" id="KW-0812">Transmembrane</keyword>
<dbReference type="AlphaFoldDB" id="T0ZT13"/>
<feature type="non-terminal residue" evidence="8">
    <location>
        <position position="170"/>
    </location>
</feature>
<feature type="transmembrane region" description="Helical" evidence="6">
    <location>
        <begin position="53"/>
        <end position="71"/>
    </location>
</feature>
<dbReference type="GO" id="GO:0016020">
    <property type="term" value="C:membrane"/>
    <property type="evidence" value="ECO:0007669"/>
    <property type="project" value="UniProtKB-SubCell"/>
</dbReference>
<proteinExistence type="predicted"/>
<feature type="domain" description="Major facilitator superfamily (MFS) profile" evidence="7">
    <location>
        <begin position="28"/>
        <end position="170"/>
    </location>
</feature>
<keyword evidence="5 6" id="KW-0472">Membrane</keyword>
<accession>T0ZT13</accession>
<dbReference type="Gene3D" id="1.20.1250.20">
    <property type="entry name" value="MFS general substrate transporter like domains"/>
    <property type="match status" value="1"/>
</dbReference>
<dbReference type="InterPro" id="IPR020846">
    <property type="entry name" value="MFS_dom"/>
</dbReference>
<dbReference type="InterPro" id="IPR036259">
    <property type="entry name" value="MFS_trans_sf"/>
</dbReference>
<dbReference type="PANTHER" id="PTHR42718:SF9">
    <property type="entry name" value="MAJOR FACILITATOR SUPERFAMILY MULTIDRUG TRANSPORTER MFSC"/>
    <property type="match status" value="1"/>
</dbReference>
<reference evidence="8" key="1">
    <citation type="submission" date="2013-08" db="EMBL/GenBank/DDBJ databases">
        <authorList>
            <person name="Mendez C."/>
            <person name="Richter M."/>
            <person name="Ferrer M."/>
            <person name="Sanchez J."/>
        </authorList>
    </citation>
    <scope>NUCLEOTIDE SEQUENCE</scope>
</reference>
<evidence type="ECO:0000256" key="6">
    <source>
        <dbReference type="SAM" id="Phobius"/>
    </source>
</evidence>
<comment type="caution">
    <text evidence="8">The sequence shown here is derived from an EMBL/GenBank/DDBJ whole genome shotgun (WGS) entry which is preliminary data.</text>
</comment>
<dbReference type="GO" id="GO:0022857">
    <property type="term" value="F:transmembrane transporter activity"/>
    <property type="evidence" value="ECO:0007669"/>
    <property type="project" value="InterPro"/>
</dbReference>
<dbReference type="SUPFAM" id="SSF103473">
    <property type="entry name" value="MFS general substrate transporter"/>
    <property type="match status" value="1"/>
</dbReference>
<name>T0ZT13_9ZZZZ</name>
<protein>
    <submittedName>
        <fullName evidence="8">Multidrug resistance protein</fullName>
    </submittedName>
</protein>
<evidence type="ECO:0000256" key="3">
    <source>
        <dbReference type="ARBA" id="ARBA00022692"/>
    </source>
</evidence>
<dbReference type="PANTHER" id="PTHR42718">
    <property type="entry name" value="MAJOR FACILITATOR SUPERFAMILY MULTIDRUG TRANSPORTER MFSC"/>
    <property type="match status" value="1"/>
</dbReference>
<feature type="transmembrane region" description="Helical" evidence="6">
    <location>
        <begin position="121"/>
        <end position="141"/>
    </location>
</feature>
<dbReference type="EMBL" id="AUZY01012020">
    <property type="protein sequence ID" value="EQD31809.1"/>
    <property type="molecule type" value="Genomic_DNA"/>
</dbReference>
<evidence type="ECO:0000313" key="8">
    <source>
        <dbReference type="EMBL" id="EQD31809.1"/>
    </source>
</evidence>
<keyword evidence="2" id="KW-0813">Transport</keyword>
<evidence type="ECO:0000259" key="7">
    <source>
        <dbReference type="PROSITE" id="PS50850"/>
    </source>
</evidence>
<reference evidence="8" key="2">
    <citation type="journal article" date="2014" name="ISME J.">
        <title>Microbial stratification in low pH oxic and suboxic macroscopic growths along an acid mine drainage.</title>
        <authorList>
            <person name="Mendez-Garcia C."/>
            <person name="Mesa V."/>
            <person name="Sprenger R.R."/>
            <person name="Richter M."/>
            <person name="Diez M.S."/>
            <person name="Solano J."/>
            <person name="Bargiela R."/>
            <person name="Golyshina O.V."/>
            <person name="Manteca A."/>
            <person name="Ramos J.L."/>
            <person name="Gallego J.R."/>
            <person name="Llorente I."/>
            <person name="Martins Dos Santos V.A."/>
            <person name="Jensen O.N."/>
            <person name="Pelaez A.I."/>
            <person name="Sanchez J."/>
            <person name="Ferrer M."/>
        </authorList>
    </citation>
    <scope>NUCLEOTIDE SEQUENCE</scope>
</reference>
<evidence type="ECO:0000256" key="5">
    <source>
        <dbReference type="ARBA" id="ARBA00023136"/>
    </source>
</evidence>
<comment type="subcellular location">
    <subcellularLocation>
        <location evidence="1">Membrane</location>
        <topology evidence="1">Multi-pass membrane protein</topology>
    </subcellularLocation>
</comment>
<gene>
    <name evidence="8" type="ORF">B1B_17975</name>
</gene>
<feature type="transmembrane region" description="Helical" evidence="6">
    <location>
        <begin position="24"/>
        <end position="47"/>
    </location>
</feature>
<evidence type="ECO:0000256" key="1">
    <source>
        <dbReference type="ARBA" id="ARBA00004141"/>
    </source>
</evidence>
<evidence type="ECO:0000256" key="4">
    <source>
        <dbReference type="ARBA" id="ARBA00022989"/>
    </source>
</evidence>
<dbReference type="PROSITE" id="PS50850">
    <property type="entry name" value="MFS"/>
    <property type="match status" value="1"/>
</dbReference>